<dbReference type="STRING" id="441112.SAMN04488094_11276"/>
<evidence type="ECO:0000313" key="2">
    <source>
        <dbReference type="Proteomes" id="UP000198728"/>
    </source>
</evidence>
<organism evidence="1 2">
    <name type="scientific">Tropicimonas isoalkanivorans</name>
    <dbReference type="NCBI Taxonomy" id="441112"/>
    <lineage>
        <taxon>Bacteria</taxon>
        <taxon>Pseudomonadati</taxon>
        <taxon>Pseudomonadota</taxon>
        <taxon>Alphaproteobacteria</taxon>
        <taxon>Rhodobacterales</taxon>
        <taxon>Roseobacteraceae</taxon>
        <taxon>Tropicimonas</taxon>
    </lineage>
</organism>
<dbReference type="Proteomes" id="UP000198728">
    <property type="component" value="Unassembled WGS sequence"/>
</dbReference>
<name>A0A1I1NTH0_9RHOB</name>
<sequence>MGVRETDAELRRLIEASESVRGAPISRLGYFCAPFRPVDGPFSDSVVKVYRSRADDAALDRLAEAHSAYVIALRECGIRLPDTELHLVQSQGRRVPVIVQAALPADSLMRPHMERADLETALALMESAGEVIATFATGVVGRPERIGFHPSIRNLAVLDGQGIFFDTFPPLIGYSRDEMGQLLITYSGSPLMRAVGPLLRARVTGIQDEWYSPADMLVGLVGSACRLRPAEADAFLAWGRDFSARRMQPHVDEIHRHLDTPPQLPGYWTAARRLLGLQGKPNI</sequence>
<accession>A0A1I1NTH0</accession>
<dbReference type="InterPro" id="IPR045780">
    <property type="entry name" value="DUF6206"/>
</dbReference>
<proteinExistence type="predicted"/>
<dbReference type="AlphaFoldDB" id="A0A1I1NTH0"/>
<evidence type="ECO:0008006" key="3">
    <source>
        <dbReference type="Google" id="ProtNLM"/>
    </source>
</evidence>
<keyword evidence="2" id="KW-1185">Reference proteome</keyword>
<dbReference type="OrthoDB" id="7837937at2"/>
<dbReference type="EMBL" id="FOLG01000012">
    <property type="protein sequence ID" value="SFC97040.1"/>
    <property type="molecule type" value="Genomic_DNA"/>
</dbReference>
<reference evidence="1 2" key="1">
    <citation type="submission" date="2016-10" db="EMBL/GenBank/DDBJ databases">
        <authorList>
            <person name="de Groot N.N."/>
        </authorList>
    </citation>
    <scope>NUCLEOTIDE SEQUENCE [LARGE SCALE GENOMIC DNA]</scope>
    <source>
        <strain evidence="1 2">DSM 19548</strain>
    </source>
</reference>
<gene>
    <name evidence="1" type="ORF">SAMN04488094_11276</name>
</gene>
<protein>
    <recommendedName>
        <fullName evidence="3">Aminoglycoside phosphotransferase domain-containing protein</fullName>
    </recommendedName>
</protein>
<evidence type="ECO:0000313" key="1">
    <source>
        <dbReference type="EMBL" id="SFC97040.1"/>
    </source>
</evidence>
<dbReference type="Pfam" id="PF19709">
    <property type="entry name" value="DUF6206"/>
    <property type="match status" value="1"/>
</dbReference>